<evidence type="ECO:0000313" key="2">
    <source>
        <dbReference type="Proteomes" id="UP000249661"/>
    </source>
</evidence>
<proteinExistence type="predicted"/>
<protein>
    <submittedName>
        <fullName evidence="1">Uncharacterized protein</fullName>
    </submittedName>
</protein>
<keyword evidence="2" id="KW-1185">Reference proteome</keyword>
<name>A0ACD1H376_9EURO</name>
<evidence type="ECO:0000313" key="1">
    <source>
        <dbReference type="EMBL" id="RAH67880.1"/>
    </source>
</evidence>
<dbReference type="Proteomes" id="UP000249661">
    <property type="component" value="Unassembled WGS sequence"/>
</dbReference>
<accession>A0ACD1H376</accession>
<sequence length="69" mass="7583">MNGQMRAAAMMSPHRESSEGAESASIHVCQVVHRAYTLGLLLHQLGWGPEDSLSSLFNTPGLRTEYWPA</sequence>
<dbReference type="EMBL" id="KZ824971">
    <property type="protein sequence ID" value="RAH67880.1"/>
    <property type="molecule type" value="Genomic_DNA"/>
</dbReference>
<gene>
    <name evidence="1" type="ORF">BO66DRAFT_141540</name>
</gene>
<organism evidence="1 2">
    <name type="scientific">Aspergillus aculeatinus CBS 121060</name>
    <dbReference type="NCBI Taxonomy" id="1448322"/>
    <lineage>
        <taxon>Eukaryota</taxon>
        <taxon>Fungi</taxon>
        <taxon>Dikarya</taxon>
        <taxon>Ascomycota</taxon>
        <taxon>Pezizomycotina</taxon>
        <taxon>Eurotiomycetes</taxon>
        <taxon>Eurotiomycetidae</taxon>
        <taxon>Eurotiales</taxon>
        <taxon>Aspergillaceae</taxon>
        <taxon>Aspergillus</taxon>
        <taxon>Aspergillus subgen. Circumdati</taxon>
    </lineage>
</organism>
<reference evidence="1" key="1">
    <citation type="submission" date="2018-02" db="EMBL/GenBank/DDBJ databases">
        <title>The genomes of Aspergillus section Nigri reveals drivers in fungal speciation.</title>
        <authorList>
            <consortium name="DOE Joint Genome Institute"/>
            <person name="Vesth T.C."/>
            <person name="Nybo J."/>
            <person name="Theobald S."/>
            <person name="Brandl J."/>
            <person name="Frisvad J.C."/>
            <person name="Nielsen K.F."/>
            <person name="Lyhne E.K."/>
            <person name="Kogle M.E."/>
            <person name="Kuo A."/>
            <person name="Riley R."/>
            <person name="Clum A."/>
            <person name="Nolan M."/>
            <person name="Lipzen A."/>
            <person name="Salamov A."/>
            <person name="Henrissat B."/>
            <person name="Wiebenga A."/>
            <person name="De vries R.P."/>
            <person name="Grigoriev I.V."/>
            <person name="Mortensen U.H."/>
            <person name="Andersen M.R."/>
            <person name="Baker S.E."/>
        </authorList>
    </citation>
    <scope>NUCLEOTIDE SEQUENCE</scope>
    <source>
        <strain evidence="1">CBS 121060</strain>
    </source>
</reference>